<dbReference type="Pfam" id="PF05721">
    <property type="entry name" value="PhyH"/>
    <property type="match status" value="1"/>
</dbReference>
<evidence type="ECO:0000313" key="1">
    <source>
        <dbReference type="EMBL" id="SES03978.1"/>
    </source>
</evidence>
<reference evidence="2" key="1">
    <citation type="submission" date="2016-10" db="EMBL/GenBank/DDBJ databases">
        <authorList>
            <person name="Varghese N."/>
            <person name="Submissions S."/>
        </authorList>
    </citation>
    <scope>NUCLEOTIDE SEQUENCE [LARGE SCALE GENOMIC DNA]</scope>
    <source>
        <strain evidence="2">CGMCC 4.3525</strain>
    </source>
</reference>
<keyword evidence="1" id="KW-0223">Dioxygenase</keyword>
<gene>
    <name evidence="1" type="ORF">SAMN05216188_12053</name>
</gene>
<dbReference type="AlphaFoldDB" id="A0A1H9U420"/>
<dbReference type="GO" id="GO:0005506">
    <property type="term" value="F:iron ion binding"/>
    <property type="evidence" value="ECO:0007669"/>
    <property type="project" value="UniProtKB-ARBA"/>
</dbReference>
<protein>
    <submittedName>
        <fullName evidence="1">Ectoine hydroxylase-related dioxygenase, phytanoyl-CoA dioxygenase (PhyH) family</fullName>
    </submittedName>
</protein>
<dbReference type="RefSeq" id="WP_177221522.1">
    <property type="nucleotide sequence ID" value="NZ_FOFR01000020.1"/>
</dbReference>
<dbReference type="GO" id="GO:0016706">
    <property type="term" value="F:2-oxoglutarate-dependent dioxygenase activity"/>
    <property type="evidence" value="ECO:0007669"/>
    <property type="project" value="UniProtKB-ARBA"/>
</dbReference>
<proteinExistence type="predicted"/>
<accession>A0A1H9U420</accession>
<keyword evidence="2" id="KW-1185">Reference proteome</keyword>
<dbReference type="STRING" id="402600.SAMN05216188_12053"/>
<organism evidence="1 2">
    <name type="scientific">Lentzea xinjiangensis</name>
    <dbReference type="NCBI Taxonomy" id="402600"/>
    <lineage>
        <taxon>Bacteria</taxon>
        <taxon>Bacillati</taxon>
        <taxon>Actinomycetota</taxon>
        <taxon>Actinomycetes</taxon>
        <taxon>Pseudonocardiales</taxon>
        <taxon>Pseudonocardiaceae</taxon>
        <taxon>Lentzea</taxon>
    </lineage>
</organism>
<dbReference type="Gene3D" id="2.60.120.620">
    <property type="entry name" value="q2cbj1_9rhob like domain"/>
    <property type="match status" value="1"/>
</dbReference>
<name>A0A1H9U420_9PSEU</name>
<dbReference type="PANTHER" id="PTHR20883">
    <property type="entry name" value="PHYTANOYL-COA DIOXYGENASE DOMAIN CONTAINING 1"/>
    <property type="match status" value="1"/>
</dbReference>
<keyword evidence="1" id="KW-0560">Oxidoreductase</keyword>
<dbReference type="InterPro" id="IPR008775">
    <property type="entry name" value="Phytyl_CoA_dOase-like"/>
</dbReference>
<evidence type="ECO:0000313" key="2">
    <source>
        <dbReference type="Proteomes" id="UP000199352"/>
    </source>
</evidence>
<dbReference type="EMBL" id="FOFR01000020">
    <property type="protein sequence ID" value="SES03978.1"/>
    <property type="molecule type" value="Genomic_DNA"/>
</dbReference>
<sequence>MDDGSVRTEFLINDQSAGYPLRVITAQVGAAEIDHLVRAGHLVLRGLLPAASVARLRERVRDLARAEEGRPGAEWVAHESIYLRGLLDKSEEFHQLLRLEPVLSIARTLLGPQVWIDLEARMHYPGTAGIAVPWHNHLPVIPDPLPVFFCYPHQLHCLIYLDRVSTDEGALLVLPGSHTRTDLRIPLGDRSDHAGQVELFFEPGDAVIVHGGLWHRTAPSTADAEHRTLLLLGHVPSWIRNDTGGRGVPAGEPLTAALARTGDAELRELLGEFHW</sequence>
<dbReference type="PANTHER" id="PTHR20883:SF48">
    <property type="entry name" value="ECTOINE DIOXYGENASE"/>
    <property type="match status" value="1"/>
</dbReference>
<dbReference type="Proteomes" id="UP000199352">
    <property type="component" value="Unassembled WGS sequence"/>
</dbReference>
<dbReference type="SUPFAM" id="SSF51197">
    <property type="entry name" value="Clavaminate synthase-like"/>
    <property type="match status" value="1"/>
</dbReference>